<sequence>MLKTIFIVALRKLRAARFSRIAPSQLLLNMGLDSALLGTVFGSTAIANHDLFSQFCGSFCVQRIIQQLCGLFLETNVRIILRLCYWTCADHSSFLFLGLLRKPGLLRIMLLLGCWV</sequence>
<comment type="caution">
    <text evidence="1">The sequence shown here is derived from an EMBL/GenBank/DDBJ whole genome shotgun (WGS) entry which is preliminary data.</text>
</comment>
<dbReference type="AlphaFoldDB" id="A0A813LYJ9"/>
<protein>
    <submittedName>
        <fullName evidence="1">Uncharacterized protein</fullName>
    </submittedName>
</protein>
<organism evidence="1 2">
    <name type="scientific">Polarella glacialis</name>
    <name type="common">Dinoflagellate</name>
    <dbReference type="NCBI Taxonomy" id="89957"/>
    <lineage>
        <taxon>Eukaryota</taxon>
        <taxon>Sar</taxon>
        <taxon>Alveolata</taxon>
        <taxon>Dinophyceae</taxon>
        <taxon>Suessiales</taxon>
        <taxon>Suessiaceae</taxon>
        <taxon>Polarella</taxon>
    </lineage>
</organism>
<evidence type="ECO:0000313" key="2">
    <source>
        <dbReference type="Proteomes" id="UP000626109"/>
    </source>
</evidence>
<gene>
    <name evidence="1" type="ORF">PGLA2088_LOCUS50656</name>
</gene>
<accession>A0A813LYJ9</accession>
<name>A0A813LYJ9_POLGL</name>
<proteinExistence type="predicted"/>
<evidence type="ECO:0000313" key="1">
    <source>
        <dbReference type="EMBL" id="CAE8741772.1"/>
    </source>
</evidence>
<reference evidence="1" key="1">
    <citation type="submission" date="2021-02" db="EMBL/GenBank/DDBJ databases">
        <authorList>
            <person name="Dougan E. K."/>
            <person name="Rhodes N."/>
            <person name="Thang M."/>
            <person name="Chan C."/>
        </authorList>
    </citation>
    <scope>NUCLEOTIDE SEQUENCE</scope>
</reference>
<dbReference type="Proteomes" id="UP000626109">
    <property type="component" value="Unassembled WGS sequence"/>
</dbReference>
<dbReference type="EMBL" id="CAJNNW010037436">
    <property type="protein sequence ID" value="CAE8741772.1"/>
    <property type="molecule type" value="Genomic_DNA"/>
</dbReference>